<organism evidence="2 3">
    <name type="scientific">Streptosporangium carneum</name>
    <dbReference type="NCBI Taxonomy" id="47481"/>
    <lineage>
        <taxon>Bacteria</taxon>
        <taxon>Bacillati</taxon>
        <taxon>Actinomycetota</taxon>
        <taxon>Actinomycetes</taxon>
        <taxon>Streptosporangiales</taxon>
        <taxon>Streptosporangiaceae</taxon>
        <taxon>Streptosporangium</taxon>
    </lineage>
</organism>
<feature type="signal peptide" evidence="1">
    <location>
        <begin position="1"/>
        <end position="26"/>
    </location>
</feature>
<dbReference type="AlphaFoldDB" id="A0A9W6MII0"/>
<evidence type="ECO:0000313" key="3">
    <source>
        <dbReference type="Proteomes" id="UP001143474"/>
    </source>
</evidence>
<name>A0A9W6MII0_9ACTN</name>
<proteinExistence type="predicted"/>
<feature type="chain" id="PRO_5040727631" evidence="1">
    <location>
        <begin position="27"/>
        <end position="146"/>
    </location>
</feature>
<keyword evidence="3" id="KW-1185">Reference proteome</keyword>
<dbReference type="EMBL" id="BSEV01000040">
    <property type="protein sequence ID" value="GLK15013.1"/>
    <property type="molecule type" value="Genomic_DNA"/>
</dbReference>
<keyword evidence="1" id="KW-0732">Signal</keyword>
<accession>A0A9W6MII0</accession>
<reference evidence="2" key="1">
    <citation type="journal article" date="2014" name="Int. J. Syst. Evol. Microbiol.">
        <title>Complete genome sequence of Corynebacterium casei LMG S-19264T (=DSM 44701T), isolated from a smear-ripened cheese.</title>
        <authorList>
            <consortium name="US DOE Joint Genome Institute (JGI-PGF)"/>
            <person name="Walter F."/>
            <person name="Albersmeier A."/>
            <person name="Kalinowski J."/>
            <person name="Ruckert C."/>
        </authorList>
    </citation>
    <scope>NUCLEOTIDE SEQUENCE</scope>
    <source>
        <strain evidence="2">VKM Ac-2007</strain>
    </source>
</reference>
<evidence type="ECO:0000313" key="2">
    <source>
        <dbReference type="EMBL" id="GLK15013.1"/>
    </source>
</evidence>
<evidence type="ECO:0000256" key="1">
    <source>
        <dbReference type="SAM" id="SignalP"/>
    </source>
</evidence>
<sequence>MTKRSHLITAAAVLGLSLTSAPAADASVRAASPLAMCTSGVKPYMSSFPRWSWLGRWNTSNASNGPRTCGFTQQRSIVYVCWSDANGSKIHVIGGEEAGGRRNYITPTCDGRTHGTKAYGGLSTPYHLHWHHDGRVKWSQVGLGLY</sequence>
<reference evidence="2" key="2">
    <citation type="submission" date="2023-01" db="EMBL/GenBank/DDBJ databases">
        <authorList>
            <person name="Sun Q."/>
            <person name="Evtushenko L."/>
        </authorList>
    </citation>
    <scope>NUCLEOTIDE SEQUENCE</scope>
    <source>
        <strain evidence="2">VKM Ac-2007</strain>
    </source>
</reference>
<gene>
    <name evidence="2" type="ORF">GCM10017600_84260</name>
</gene>
<protein>
    <submittedName>
        <fullName evidence="2">Uncharacterized protein</fullName>
    </submittedName>
</protein>
<dbReference type="RefSeq" id="WP_271223236.1">
    <property type="nucleotide sequence ID" value="NZ_BAAAVD010000036.1"/>
</dbReference>
<comment type="caution">
    <text evidence="2">The sequence shown here is derived from an EMBL/GenBank/DDBJ whole genome shotgun (WGS) entry which is preliminary data.</text>
</comment>
<dbReference type="Proteomes" id="UP001143474">
    <property type="component" value="Unassembled WGS sequence"/>
</dbReference>